<dbReference type="EC" id="7.-.-.-" evidence="6"/>
<reference evidence="9" key="1">
    <citation type="submission" date="2016-10" db="EMBL/GenBank/DDBJ databases">
        <authorList>
            <person name="Varghese N."/>
            <person name="Submissions S."/>
        </authorList>
    </citation>
    <scope>NUCLEOTIDE SEQUENCE [LARGE SCALE GENOMIC DNA]</scope>
    <source>
        <strain evidence="9">CGMCC 1.9127</strain>
    </source>
</reference>
<comment type="subunit">
    <text evidence="6">The complex is composed of six subunits: RnfA, RnfB, RnfC, RnfD, RnfE and RnfG.</text>
</comment>
<name>A0A1H7NLQ1_9GAMM</name>
<dbReference type="PANTHER" id="PTHR36118">
    <property type="entry name" value="ION-TRANSLOCATING OXIDOREDUCTASE COMPLEX SUBUNIT G"/>
    <property type="match status" value="1"/>
</dbReference>
<keyword evidence="4 6" id="KW-0288">FMN</keyword>
<accession>A0A1H7NLQ1</accession>
<evidence type="ECO:0000256" key="1">
    <source>
        <dbReference type="ARBA" id="ARBA00022448"/>
    </source>
</evidence>
<comment type="similarity">
    <text evidence="6">Belongs to the RnfG family.</text>
</comment>
<keyword evidence="3 6" id="KW-0285">Flavoprotein</keyword>
<dbReference type="STRING" id="641665.GCA_002104455_03583"/>
<keyword evidence="6" id="KW-0812">Transmembrane</keyword>
<evidence type="ECO:0000313" key="8">
    <source>
        <dbReference type="EMBL" id="SEL24436.1"/>
    </source>
</evidence>
<comment type="subcellular location">
    <subcellularLocation>
        <location evidence="6">Cell inner membrane</location>
        <topology evidence="6">Single-pass membrane protein</topology>
    </subcellularLocation>
</comment>
<feature type="domain" description="FMN-binding" evidence="7">
    <location>
        <begin position="103"/>
        <end position="195"/>
    </location>
</feature>
<feature type="modified residue" description="FMN phosphoryl threonine" evidence="6">
    <location>
        <position position="178"/>
    </location>
</feature>
<dbReference type="GO" id="GO:0005886">
    <property type="term" value="C:plasma membrane"/>
    <property type="evidence" value="ECO:0007669"/>
    <property type="project" value="UniProtKB-SubCell"/>
</dbReference>
<dbReference type="AlphaFoldDB" id="A0A1H7NLQ1"/>
<dbReference type="GO" id="GO:0022900">
    <property type="term" value="P:electron transport chain"/>
    <property type="evidence" value="ECO:0007669"/>
    <property type="project" value="UniProtKB-UniRule"/>
</dbReference>
<dbReference type="PIRSF" id="PIRSF006091">
    <property type="entry name" value="E_trnsport_RnfG"/>
    <property type="match status" value="1"/>
</dbReference>
<dbReference type="Pfam" id="PF04205">
    <property type="entry name" value="FMN_bind"/>
    <property type="match status" value="1"/>
</dbReference>
<keyword evidence="6" id="KW-0997">Cell inner membrane</keyword>
<dbReference type="InterPro" id="IPR007329">
    <property type="entry name" value="FMN-bd"/>
</dbReference>
<dbReference type="PANTHER" id="PTHR36118:SF1">
    <property type="entry name" value="ION-TRANSLOCATING OXIDOREDUCTASE COMPLEX SUBUNIT G"/>
    <property type="match status" value="1"/>
</dbReference>
<dbReference type="OrthoDB" id="9784165at2"/>
<comment type="cofactor">
    <cofactor evidence="6">
        <name>FMN</name>
        <dbReference type="ChEBI" id="CHEBI:58210"/>
    </cofactor>
</comment>
<keyword evidence="9" id="KW-1185">Reference proteome</keyword>
<gene>
    <name evidence="6" type="primary">rnfG</name>
    <name evidence="8" type="ORF">SAMN05216262_10820</name>
</gene>
<dbReference type="EMBL" id="FOBI01000008">
    <property type="protein sequence ID" value="SEL24436.1"/>
    <property type="molecule type" value="Genomic_DNA"/>
</dbReference>
<keyword evidence="5 6" id="KW-0249">Electron transport</keyword>
<evidence type="ECO:0000256" key="5">
    <source>
        <dbReference type="ARBA" id="ARBA00022982"/>
    </source>
</evidence>
<sequence length="213" mass="23307">MSSLMPAISKNAKVLALFAIACTAAVGFVHSLTKDRIELQAQQKLIQQLNEIIPSDRHDNEMFRDCLIAPQDSHSELLIDVIYRARLNNEATAAAIKTVAPDGYSGNIELLIAINSDGSVSGVRALDHKETPGLGDKIELRKSDWIASFTGKKVLDENDSRWAVVKDGGMFDQFTGATITPRAVVNTVKKTIEYFKANQVLIFTSDSNCGEQP</sequence>
<dbReference type="GO" id="GO:0009055">
    <property type="term" value="F:electron transfer activity"/>
    <property type="evidence" value="ECO:0007669"/>
    <property type="project" value="InterPro"/>
</dbReference>
<evidence type="ECO:0000256" key="6">
    <source>
        <dbReference type="HAMAP-Rule" id="MF_00479"/>
    </source>
</evidence>
<keyword evidence="2 6" id="KW-0597">Phosphoprotein</keyword>
<proteinExistence type="inferred from homology"/>
<dbReference type="NCBIfam" id="NF002519">
    <property type="entry name" value="PRK01908.1"/>
    <property type="match status" value="1"/>
</dbReference>
<dbReference type="NCBIfam" id="TIGR01947">
    <property type="entry name" value="rnfG"/>
    <property type="match status" value="1"/>
</dbReference>
<evidence type="ECO:0000256" key="2">
    <source>
        <dbReference type="ARBA" id="ARBA00022553"/>
    </source>
</evidence>
<comment type="function">
    <text evidence="6">Part of a membrane-bound complex that couples electron transfer with translocation of ions across the membrane.</text>
</comment>
<dbReference type="SMART" id="SM00900">
    <property type="entry name" value="FMN_bind"/>
    <property type="match status" value="1"/>
</dbReference>
<evidence type="ECO:0000256" key="3">
    <source>
        <dbReference type="ARBA" id="ARBA00022630"/>
    </source>
</evidence>
<organism evidence="8 9">
    <name type="scientific">Colwellia chukchiensis</name>
    <dbReference type="NCBI Taxonomy" id="641665"/>
    <lineage>
        <taxon>Bacteria</taxon>
        <taxon>Pseudomonadati</taxon>
        <taxon>Pseudomonadota</taxon>
        <taxon>Gammaproteobacteria</taxon>
        <taxon>Alteromonadales</taxon>
        <taxon>Colwelliaceae</taxon>
        <taxon>Colwellia</taxon>
    </lineage>
</organism>
<keyword evidence="6" id="KW-1003">Cell membrane</keyword>
<keyword evidence="6" id="KW-1278">Translocase</keyword>
<keyword evidence="1 6" id="KW-0813">Transport</keyword>
<dbReference type="InterPro" id="IPR010209">
    <property type="entry name" value="Ion_transpt_RnfG/RsxG"/>
</dbReference>
<evidence type="ECO:0000256" key="4">
    <source>
        <dbReference type="ARBA" id="ARBA00022643"/>
    </source>
</evidence>
<protein>
    <recommendedName>
        <fullName evidence="6">Ion-translocating oxidoreductase complex subunit G</fullName>
        <ecNumber evidence="6">7.-.-.-</ecNumber>
    </recommendedName>
    <alternativeName>
        <fullName evidence="6">Rnf electron transport complex subunit G</fullName>
    </alternativeName>
</protein>
<dbReference type="GO" id="GO:0010181">
    <property type="term" value="F:FMN binding"/>
    <property type="evidence" value="ECO:0007669"/>
    <property type="project" value="InterPro"/>
</dbReference>
<keyword evidence="6" id="KW-1133">Transmembrane helix</keyword>
<evidence type="ECO:0000259" key="7">
    <source>
        <dbReference type="SMART" id="SM00900"/>
    </source>
</evidence>
<evidence type="ECO:0000313" key="9">
    <source>
        <dbReference type="Proteomes" id="UP000199297"/>
    </source>
</evidence>
<dbReference type="HAMAP" id="MF_00479">
    <property type="entry name" value="RsxG_RnfG"/>
    <property type="match status" value="1"/>
</dbReference>
<dbReference type="Proteomes" id="UP000199297">
    <property type="component" value="Unassembled WGS sequence"/>
</dbReference>
<keyword evidence="6" id="KW-0472">Membrane</keyword>